<keyword evidence="3" id="KW-1185">Reference proteome</keyword>
<dbReference type="AlphaFoldDB" id="A0A7J8MKH1"/>
<keyword evidence="1" id="KW-1133">Transmembrane helix</keyword>
<gene>
    <name evidence="2" type="ORF">Golob_010116</name>
</gene>
<evidence type="ECO:0000313" key="3">
    <source>
        <dbReference type="Proteomes" id="UP000593572"/>
    </source>
</evidence>
<evidence type="ECO:0000256" key="1">
    <source>
        <dbReference type="SAM" id="Phobius"/>
    </source>
</evidence>
<keyword evidence="1" id="KW-0472">Membrane</keyword>
<reference evidence="2 3" key="1">
    <citation type="journal article" date="2019" name="Genome Biol. Evol.">
        <title>Insights into the evolution of the New World diploid cottons (Gossypium, subgenus Houzingenia) based on genome sequencing.</title>
        <authorList>
            <person name="Grover C.E."/>
            <person name="Arick M.A. 2nd"/>
            <person name="Thrash A."/>
            <person name="Conover J.L."/>
            <person name="Sanders W.S."/>
            <person name="Peterson D.G."/>
            <person name="Frelichowski J.E."/>
            <person name="Scheffler J.A."/>
            <person name="Scheffler B.E."/>
            <person name="Wendel J.F."/>
        </authorList>
    </citation>
    <scope>NUCLEOTIDE SEQUENCE [LARGE SCALE GENOMIC DNA]</scope>
    <source>
        <strain evidence="2">157</strain>
        <tissue evidence="2">Leaf</tissue>
    </source>
</reference>
<evidence type="ECO:0000313" key="2">
    <source>
        <dbReference type="EMBL" id="MBA0565228.1"/>
    </source>
</evidence>
<proteinExistence type="predicted"/>
<organism evidence="2 3">
    <name type="scientific">Gossypium lobatum</name>
    <dbReference type="NCBI Taxonomy" id="34289"/>
    <lineage>
        <taxon>Eukaryota</taxon>
        <taxon>Viridiplantae</taxon>
        <taxon>Streptophyta</taxon>
        <taxon>Embryophyta</taxon>
        <taxon>Tracheophyta</taxon>
        <taxon>Spermatophyta</taxon>
        <taxon>Magnoliopsida</taxon>
        <taxon>eudicotyledons</taxon>
        <taxon>Gunneridae</taxon>
        <taxon>Pentapetalae</taxon>
        <taxon>rosids</taxon>
        <taxon>malvids</taxon>
        <taxon>Malvales</taxon>
        <taxon>Malvaceae</taxon>
        <taxon>Malvoideae</taxon>
        <taxon>Gossypium</taxon>
    </lineage>
</organism>
<name>A0A7J8MKH1_9ROSI</name>
<keyword evidence="1" id="KW-0812">Transmembrane</keyword>
<accession>A0A7J8MKH1</accession>
<feature type="transmembrane region" description="Helical" evidence="1">
    <location>
        <begin position="139"/>
        <end position="159"/>
    </location>
</feature>
<protein>
    <submittedName>
        <fullName evidence="2">Uncharacterized protein</fullName>
    </submittedName>
</protein>
<sequence length="169" mass="18813">MCDSIDKDEESIFYTLYLVIYVHHYSHVYGPNDIALQGFIWNRITLCSCGYLLHIGSMYSHKEKGFLSPLHSAPNTCKALVFGNCFVNVQLTLGSPLEAEISAFSGYLYYDLQIMHEEEGLSHGCSYANMTDWPICVSYGAMAGYVVGMVGSFGLALIMHAGRKQLKAE</sequence>
<dbReference type="Proteomes" id="UP000593572">
    <property type="component" value="Unassembled WGS sequence"/>
</dbReference>
<comment type="caution">
    <text evidence="2">The sequence shown here is derived from an EMBL/GenBank/DDBJ whole genome shotgun (WGS) entry which is preliminary data.</text>
</comment>
<dbReference type="EMBL" id="JABEZX010000009">
    <property type="protein sequence ID" value="MBA0565228.1"/>
    <property type="molecule type" value="Genomic_DNA"/>
</dbReference>